<evidence type="ECO:0000313" key="6">
    <source>
        <dbReference type="WBParaSite" id="sdigi.contig508.g8742.t1"/>
    </source>
</evidence>
<dbReference type="WBParaSite" id="sdigi.contig508.g8742.t1">
    <property type="protein sequence ID" value="sdigi.contig508.g8742.t1"/>
    <property type="gene ID" value="sdigi.contig508.g8742"/>
</dbReference>
<dbReference type="PANTHER" id="PTHR43294:SF21">
    <property type="entry name" value="CATION TRANSPORTING ATPASE"/>
    <property type="match status" value="1"/>
</dbReference>
<dbReference type="InterPro" id="IPR050510">
    <property type="entry name" value="Cation_transp_ATPase_P-type"/>
</dbReference>
<protein>
    <submittedName>
        <fullName evidence="6">Cation-transporting P-type ATPase C-terminal domain-containing protein</fullName>
    </submittedName>
</protein>
<comment type="subcellular location">
    <subcellularLocation>
        <location evidence="1">Cell membrane</location>
        <topology evidence="1">Multi-pass membrane protein</topology>
    </subcellularLocation>
</comment>
<accession>A0A915Q025</accession>
<keyword evidence="3" id="KW-0472">Membrane</keyword>
<dbReference type="GO" id="GO:1902600">
    <property type="term" value="P:proton transmembrane transport"/>
    <property type="evidence" value="ECO:0007669"/>
    <property type="project" value="TreeGrafter"/>
</dbReference>
<dbReference type="GO" id="GO:0030007">
    <property type="term" value="P:intracellular potassium ion homeostasis"/>
    <property type="evidence" value="ECO:0007669"/>
    <property type="project" value="TreeGrafter"/>
</dbReference>
<keyword evidence="3" id="KW-1133">Transmembrane helix</keyword>
<feature type="transmembrane region" description="Helical" evidence="3">
    <location>
        <begin position="101"/>
        <end position="124"/>
    </location>
</feature>
<dbReference type="InterPro" id="IPR006068">
    <property type="entry name" value="ATPase_P-typ_cation-transptr_C"/>
</dbReference>
<keyword evidence="2" id="KW-1003">Cell membrane</keyword>
<dbReference type="InterPro" id="IPR023298">
    <property type="entry name" value="ATPase_P-typ_TM_dom_sf"/>
</dbReference>
<dbReference type="PANTHER" id="PTHR43294">
    <property type="entry name" value="SODIUM/POTASSIUM-TRANSPORTING ATPASE SUBUNIT ALPHA"/>
    <property type="match status" value="1"/>
</dbReference>
<dbReference type="FunFam" id="1.20.1110.10:FF:000095">
    <property type="entry name" value="Sodium/potassium-transporting ATPase subunit alpha-1"/>
    <property type="match status" value="1"/>
</dbReference>
<evidence type="ECO:0000256" key="2">
    <source>
        <dbReference type="ARBA" id="ARBA00022475"/>
    </source>
</evidence>
<evidence type="ECO:0000313" key="5">
    <source>
        <dbReference type="Proteomes" id="UP000887581"/>
    </source>
</evidence>
<dbReference type="GO" id="GO:0036376">
    <property type="term" value="P:sodium ion export across plasma membrane"/>
    <property type="evidence" value="ECO:0007669"/>
    <property type="project" value="TreeGrafter"/>
</dbReference>
<feature type="transmembrane region" description="Helical" evidence="3">
    <location>
        <begin position="203"/>
        <end position="225"/>
    </location>
</feature>
<evidence type="ECO:0000259" key="4">
    <source>
        <dbReference type="Pfam" id="PF00689"/>
    </source>
</evidence>
<reference evidence="6" key="1">
    <citation type="submission" date="2022-11" db="UniProtKB">
        <authorList>
            <consortium name="WormBaseParasite"/>
        </authorList>
    </citation>
    <scope>IDENTIFICATION</scope>
</reference>
<dbReference type="GO" id="GO:0006883">
    <property type="term" value="P:intracellular sodium ion homeostasis"/>
    <property type="evidence" value="ECO:0007669"/>
    <property type="project" value="TreeGrafter"/>
</dbReference>
<dbReference type="GO" id="GO:0005391">
    <property type="term" value="F:P-type sodium:potassium-exchanging transporter activity"/>
    <property type="evidence" value="ECO:0007669"/>
    <property type="project" value="TreeGrafter"/>
</dbReference>
<dbReference type="PRINTS" id="PR00121">
    <property type="entry name" value="NAKATPASE"/>
</dbReference>
<dbReference type="Proteomes" id="UP000887581">
    <property type="component" value="Unplaced"/>
</dbReference>
<keyword evidence="3" id="KW-0812">Transmembrane</keyword>
<proteinExistence type="predicted"/>
<feature type="domain" description="Cation-transporting P-type ATPase C-terminal" evidence="4">
    <location>
        <begin position="53"/>
        <end position="260"/>
    </location>
</feature>
<dbReference type="SUPFAM" id="SSF81665">
    <property type="entry name" value="Calcium ATPase, transmembrane domain M"/>
    <property type="match status" value="1"/>
</dbReference>
<dbReference type="GO" id="GO:1990573">
    <property type="term" value="P:potassium ion import across plasma membrane"/>
    <property type="evidence" value="ECO:0007669"/>
    <property type="project" value="TreeGrafter"/>
</dbReference>
<organism evidence="5 6">
    <name type="scientific">Setaria digitata</name>
    <dbReference type="NCBI Taxonomy" id="48799"/>
    <lineage>
        <taxon>Eukaryota</taxon>
        <taxon>Metazoa</taxon>
        <taxon>Ecdysozoa</taxon>
        <taxon>Nematoda</taxon>
        <taxon>Chromadorea</taxon>
        <taxon>Rhabditida</taxon>
        <taxon>Spirurina</taxon>
        <taxon>Spiruromorpha</taxon>
        <taxon>Filarioidea</taxon>
        <taxon>Setariidae</taxon>
        <taxon>Setaria</taxon>
    </lineage>
</organism>
<dbReference type="Pfam" id="PF00689">
    <property type="entry name" value="Cation_ATPase_C"/>
    <property type="match status" value="1"/>
</dbReference>
<evidence type="ECO:0000256" key="1">
    <source>
        <dbReference type="ARBA" id="ARBA00004651"/>
    </source>
</evidence>
<name>A0A915Q025_9BILA</name>
<dbReference type="AlphaFoldDB" id="A0A915Q025"/>
<dbReference type="Gene3D" id="1.20.1110.10">
    <property type="entry name" value="Calcium-transporting ATPase, transmembrane domain"/>
    <property type="match status" value="1"/>
</dbReference>
<feature type="transmembrane region" description="Helical" evidence="3">
    <location>
        <begin position="237"/>
        <end position="253"/>
    </location>
</feature>
<evidence type="ECO:0000256" key="3">
    <source>
        <dbReference type="SAM" id="Phobius"/>
    </source>
</evidence>
<sequence>MVNTESDVKNIVKCIREGRLLYANLKKTIAYTLAHMVPELCAVMLAFAIGFPIGLSSVQVLSIDLITEIPPSIALTYEAGEKDIMCRPPRKSNSRLVSKALLVYSYIFVGSIISVGCFTAYLFVFRFYEITLQDLFHSNVKHWRPNAEVLLTSTGKYYTAEMQMFIHGQAKAAWHITLVMAQVFHFWLCTTRRISIFNHGTQNIAAVFALLIEISLLNFMIYTPGVQHWLRVSHPPAFVWLFCLPVGIVLIVFNETRKWIIRQYPISYIARALKW</sequence>
<feature type="transmembrane region" description="Helical" evidence="3">
    <location>
        <begin position="172"/>
        <end position="191"/>
    </location>
</feature>
<dbReference type="GO" id="GO:0005886">
    <property type="term" value="C:plasma membrane"/>
    <property type="evidence" value="ECO:0007669"/>
    <property type="project" value="UniProtKB-SubCell"/>
</dbReference>
<feature type="transmembrane region" description="Helical" evidence="3">
    <location>
        <begin position="29"/>
        <end position="51"/>
    </location>
</feature>
<keyword evidence="5" id="KW-1185">Reference proteome</keyword>